<proteinExistence type="predicted"/>
<organism evidence="1">
    <name type="scientific">uncultured Solirubrobacteraceae bacterium</name>
    <dbReference type="NCBI Taxonomy" id="1162706"/>
    <lineage>
        <taxon>Bacteria</taxon>
        <taxon>Bacillati</taxon>
        <taxon>Actinomycetota</taxon>
        <taxon>Thermoleophilia</taxon>
        <taxon>Solirubrobacterales</taxon>
        <taxon>Solirubrobacteraceae</taxon>
        <taxon>environmental samples</taxon>
    </lineage>
</organism>
<dbReference type="InterPro" id="IPR008323">
    <property type="entry name" value="UCP033563"/>
</dbReference>
<dbReference type="PIRSF" id="PIRSF033563">
    <property type="entry name" value="UCP033563"/>
    <property type="match status" value="1"/>
</dbReference>
<accession>A0A6J4RC08</accession>
<dbReference type="PANTHER" id="PTHR36454">
    <property type="entry name" value="LMO2823 PROTEIN"/>
    <property type="match status" value="1"/>
</dbReference>
<evidence type="ECO:0000313" key="1">
    <source>
        <dbReference type="EMBL" id="CAA9467093.1"/>
    </source>
</evidence>
<dbReference type="EMBL" id="CADCVJ010000058">
    <property type="protein sequence ID" value="CAA9467093.1"/>
    <property type="molecule type" value="Genomic_DNA"/>
</dbReference>
<reference evidence="1" key="1">
    <citation type="submission" date="2020-02" db="EMBL/GenBank/DDBJ databases">
        <authorList>
            <person name="Meier V. D."/>
        </authorList>
    </citation>
    <scope>NUCLEOTIDE SEQUENCE</scope>
    <source>
        <strain evidence="1">AVDCRST_MAG38</strain>
    </source>
</reference>
<gene>
    <name evidence="1" type="ORF">AVDCRST_MAG38-978</name>
</gene>
<protein>
    <submittedName>
        <fullName evidence="1">Related to HTH domain of SpoOJ/ParA/ParB/repB family, involved in chromosome partitioning</fullName>
    </submittedName>
</protein>
<sequence>MADVQPLRALHYDLSRTGGLQAVAAPPYDVIDDDDRAALLAGSPYNVVEIDLPRADGDPYEHAARTLDAWKAEGVVVRDEQPGVWALEQDYQGPDGRSYRRHGFLARVRVEDYGPGRIRPHERTHPGPKEDRLRLTRATRANLSPIFSLYDDPANAAWSALEPHTQGSPWGEVSDGDGTTHRLWRVGDPAALGAVTDALARTELLIADGHHRYETARVYAGEVGGDGGHRHVLMCLVALQDPGLTVFPTHRLLTGLDDSRREALYAALRRDWHFEPISQDDLEPAGGDGPLRIGFLDARDSHAAMLTLKDPGLAAAALPDKPQAYRELDTAVLEALVLKGALGMTEDDISHFRGLQYARSTAEARATVMGGGADAAFFMGSTPVPRVRAVAAAGETMPPKSTYFYPKVLTGLVFNPLDDA</sequence>
<name>A0A6J4RC08_9ACTN</name>
<dbReference type="PANTHER" id="PTHR36454:SF1">
    <property type="entry name" value="DUF1015 DOMAIN-CONTAINING PROTEIN"/>
    <property type="match status" value="1"/>
</dbReference>
<dbReference type="AlphaFoldDB" id="A0A6J4RC08"/>
<dbReference type="Pfam" id="PF06245">
    <property type="entry name" value="DUF1015"/>
    <property type="match status" value="1"/>
</dbReference>